<accession>A0A168PAF9</accession>
<sequence length="72" mass="8192">MLSDIPFGHAIYNLEHHIKTIKYSPTIAEIRGNALETDAERMKLETQERFLLMGQWEKNAGRPLLPGGEANE</sequence>
<keyword evidence="2" id="KW-1185">Reference proteome</keyword>
<dbReference type="Proteomes" id="UP000077355">
    <property type="component" value="Unassembled WGS sequence"/>
</dbReference>
<organism evidence="1 2">
    <name type="scientific">Paenibacillus antarcticus</name>
    <dbReference type="NCBI Taxonomy" id="253703"/>
    <lineage>
        <taxon>Bacteria</taxon>
        <taxon>Bacillati</taxon>
        <taxon>Bacillota</taxon>
        <taxon>Bacilli</taxon>
        <taxon>Bacillales</taxon>
        <taxon>Paenibacillaceae</taxon>
        <taxon>Paenibacillus</taxon>
    </lineage>
</organism>
<evidence type="ECO:0000313" key="1">
    <source>
        <dbReference type="EMBL" id="OAB46565.1"/>
    </source>
</evidence>
<name>A0A168PAF9_9BACL</name>
<proteinExistence type="predicted"/>
<gene>
    <name evidence="1" type="ORF">PBAT_11150</name>
</gene>
<dbReference type="AlphaFoldDB" id="A0A168PAF9"/>
<dbReference type="Gene3D" id="1.10.8.200">
    <property type="entry name" value="Replisome organizer (g39p helicase loader/inhibitor protein)"/>
    <property type="match status" value="1"/>
</dbReference>
<protein>
    <submittedName>
        <fullName evidence="1">Uncharacterized protein</fullName>
    </submittedName>
</protein>
<reference evidence="1 2" key="1">
    <citation type="submission" date="2016-03" db="EMBL/GenBank/DDBJ databases">
        <title>Draft genome sequence of Paenibacillus antarcticus CECT 5836.</title>
        <authorList>
            <person name="Shin S.-K."/>
            <person name="Yi H."/>
        </authorList>
    </citation>
    <scope>NUCLEOTIDE SEQUENCE [LARGE SCALE GENOMIC DNA]</scope>
    <source>
        <strain evidence="1 2">CECT 5836</strain>
    </source>
</reference>
<evidence type="ECO:0000313" key="2">
    <source>
        <dbReference type="Proteomes" id="UP000077355"/>
    </source>
</evidence>
<dbReference type="EMBL" id="LVJI01000015">
    <property type="protein sequence ID" value="OAB46565.1"/>
    <property type="molecule type" value="Genomic_DNA"/>
</dbReference>
<comment type="caution">
    <text evidence="1">The sequence shown here is derived from an EMBL/GenBank/DDBJ whole genome shotgun (WGS) entry which is preliminary data.</text>
</comment>